<name>A0ABN3NJ92_STRLO</name>
<feature type="compositionally biased region" description="Gly residues" evidence="5">
    <location>
        <begin position="275"/>
        <end position="285"/>
    </location>
</feature>
<dbReference type="Pfam" id="PF00486">
    <property type="entry name" value="Trans_reg_C"/>
    <property type="match status" value="1"/>
</dbReference>
<keyword evidence="2" id="KW-0902">Two-component regulatory system</keyword>
<dbReference type="PRINTS" id="PR00364">
    <property type="entry name" value="DISEASERSIST"/>
</dbReference>
<evidence type="ECO:0000313" key="7">
    <source>
        <dbReference type="EMBL" id="GAA2520379.1"/>
    </source>
</evidence>
<dbReference type="SUPFAM" id="SSF48452">
    <property type="entry name" value="TPR-like"/>
    <property type="match status" value="2"/>
</dbReference>
<feature type="DNA-binding region" description="OmpR/PhoB-type" evidence="4">
    <location>
        <begin position="1"/>
        <end position="93"/>
    </location>
</feature>
<dbReference type="InterPro" id="IPR011990">
    <property type="entry name" value="TPR-like_helical_dom_sf"/>
</dbReference>
<feature type="domain" description="OmpR/PhoB-type" evidence="6">
    <location>
        <begin position="1"/>
        <end position="93"/>
    </location>
</feature>
<dbReference type="InterPro" id="IPR005158">
    <property type="entry name" value="BTAD"/>
</dbReference>
<dbReference type="PROSITE" id="PS51755">
    <property type="entry name" value="OMPR_PHOB"/>
    <property type="match status" value="1"/>
</dbReference>
<dbReference type="Gene3D" id="3.40.50.300">
    <property type="entry name" value="P-loop containing nucleotide triphosphate hydrolases"/>
    <property type="match status" value="1"/>
</dbReference>
<organism evidence="7 8">
    <name type="scientific">Streptomyces longisporus</name>
    <dbReference type="NCBI Taxonomy" id="1948"/>
    <lineage>
        <taxon>Bacteria</taxon>
        <taxon>Bacillati</taxon>
        <taxon>Actinomycetota</taxon>
        <taxon>Actinomycetes</taxon>
        <taxon>Kitasatosporales</taxon>
        <taxon>Streptomycetaceae</taxon>
        <taxon>Streptomyces</taxon>
    </lineage>
</organism>
<dbReference type="SMART" id="SM00862">
    <property type="entry name" value="Trans_reg_C"/>
    <property type="match status" value="1"/>
</dbReference>
<dbReference type="PANTHER" id="PTHR47691">
    <property type="entry name" value="REGULATOR-RELATED"/>
    <property type="match status" value="1"/>
</dbReference>
<keyword evidence="3 4" id="KW-0238">DNA-binding</keyword>
<dbReference type="Proteomes" id="UP001501777">
    <property type="component" value="Unassembled WGS sequence"/>
</dbReference>
<feature type="compositionally biased region" description="Gly residues" evidence="5">
    <location>
        <begin position="365"/>
        <end position="377"/>
    </location>
</feature>
<dbReference type="InterPro" id="IPR027417">
    <property type="entry name" value="P-loop_NTPase"/>
</dbReference>
<comment type="caution">
    <text evidence="7">The sequence shown here is derived from an EMBL/GenBank/DDBJ whole genome shotgun (WGS) entry which is preliminary data.</text>
</comment>
<feature type="region of interest" description="Disordered" evidence="5">
    <location>
        <begin position="246"/>
        <end position="482"/>
    </location>
</feature>
<dbReference type="SUPFAM" id="SSF52540">
    <property type="entry name" value="P-loop containing nucleoside triphosphate hydrolases"/>
    <property type="match status" value="1"/>
</dbReference>
<comment type="similarity">
    <text evidence="1">Belongs to the AfsR/DnrI/RedD regulatory family.</text>
</comment>
<dbReference type="InterPro" id="IPR036388">
    <property type="entry name" value="WH-like_DNA-bd_sf"/>
</dbReference>
<proteinExistence type="inferred from homology"/>
<evidence type="ECO:0000256" key="2">
    <source>
        <dbReference type="ARBA" id="ARBA00023012"/>
    </source>
</evidence>
<dbReference type="InterPro" id="IPR001867">
    <property type="entry name" value="OmpR/PhoB-type_DNA-bd"/>
</dbReference>
<gene>
    <name evidence="7" type="ORF">GCM10010276_83450</name>
</gene>
<dbReference type="SMART" id="SM01043">
    <property type="entry name" value="BTAD"/>
    <property type="match status" value="1"/>
</dbReference>
<evidence type="ECO:0000313" key="8">
    <source>
        <dbReference type="Proteomes" id="UP001501777"/>
    </source>
</evidence>
<dbReference type="InterPro" id="IPR016032">
    <property type="entry name" value="Sig_transdc_resp-reg_C-effctor"/>
</dbReference>
<feature type="compositionally biased region" description="Gly residues" evidence="5">
    <location>
        <begin position="390"/>
        <end position="401"/>
    </location>
</feature>
<sequence length="1359" mass="143771">MDPVRYRILGTTQALRPDGTPVPVGGARLRALLTVLALRAGRTVPAGVLVDEVWDGEPPADAPGALQALVGRLRRALGADAVASAEGGYRLAARPDDVDLHRFERLTGEGMRALADGDPAKAAVVLDDALGLWRGPALADLPDRTAEAARWDTRRLDALRTRHTAALALGHAEQSLPELTALCDTHPLDEPLQALRLRALRDAGRTAEALAAFEDVRRLLADRLGADPGSELRSLYGELLRPDERGRGLGADAAAGGPGRPFGKGSGERETRVHGGAGASWGGPEGSEERPSADDGDSSARGRVTGVPSGGPGWDGGEGPGEWSRSEARVRGRGAGASSGGLGRDGGEGSEDGGSSGRGRVAGVSSGGPGWDGGEGPGEWSRSEAWVRGRGAGASSGGLGRDGGEGAEDGGSSGRGRVTGVPSGGPGWDGGEGPGEWSEAWVRGRGAGASSGGRERSGERDARARGRRADAPSDGHGWNSARPAVGWRDAVVGGGTDGARPGAAVGGLSGQGPLVHGAAADAARPPGNLRARLTSFVGREADIEAIRGDLAAARLVTLLGPGGAGKTRLSQEAAETVRYAARDGVWLAELAPVDDPDAVPEAVLTAVGARETVLYGAGAEAMRAAGAERHDDPLERLAEHCGRRRMLIVLDNCEHVVEAAARLVEELLERCPELTVLATSREPLGVPGELLRPVEPLPEPVALRLLADRGAAARPGFRTDEDPEACAEICRRLDGLPLAIELAAARLRMLTPRQIADRLDDRFRLLTSGSRTVLPRQQTLRAVVDWSWDLLDEEEKEVLRRLSVFAGGCDLAAAEAVCGPAALEALGSLVDKSLVVASPSGDGGMRYRLLETVAEYAGERLDEAGRRPETERAHLTYYRELARTTDPLLRGPGQLTAIRLLEREYENLRTALRHAVTERDEQEALCLILSLSWYWQMRDARIEARNWCVEVMALGPDPFAAPARPAEPLWQRCTDVPPPLSGELLAEARRGVHLAHLACMDTELEAWESPQAKEKLRTITEVYRPGLPQNCRTPGILWFYAVMLTGNVERLPGILDASVDTCRATPGMEWELAATLQMRANLLANRSDWAGDARRDADESLEIYRRIGDLWGTAEALSARGEAHERIGEYAAAAADYEAAMERAELLGARAQMAVLGARLGSALLEAGETERGEQLLREVIERKDGSGNEAMPAARMFLASRLATVGRIAEAREQLRLLREEFTIAHFVVFDAFILGSEAFVEAADGHYEQSLDKARQALQRAGDPLSEAIAPHMRPLYLALAAIGLAGADGGGRARDAARCIGAARTLLPAGHVATAMERDVYARAERIARAALGDEAYEAAHAEGGGLSAEEAAALV</sequence>
<protein>
    <recommendedName>
        <fullName evidence="6">OmpR/PhoB-type domain-containing protein</fullName>
    </recommendedName>
</protein>
<feature type="compositionally biased region" description="Gly residues" evidence="5">
    <location>
        <begin position="422"/>
        <end position="434"/>
    </location>
</feature>
<evidence type="ECO:0000256" key="3">
    <source>
        <dbReference type="ARBA" id="ARBA00023125"/>
    </source>
</evidence>
<evidence type="ECO:0000256" key="5">
    <source>
        <dbReference type="SAM" id="MobiDB-lite"/>
    </source>
</evidence>
<dbReference type="RefSeq" id="WP_344406398.1">
    <property type="nucleotide sequence ID" value="NZ_BAAASG010000028.1"/>
</dbReference>
<dbReference type="SUPFAM" id="SSF46894">
    <property type="entry name" value="C-terminal effector domain of the bipartite response regulators"/>
    <property type="match status" value="1"/>
</dbReference>
<feature type="compositionally biased region" description="Gly residues" evidence="5">
    <location>
        <begin position="256"/>
        <end position="265"/>
    </location>
</feature>
<dbReference type="PANTHER" id="PTHR47691:SF3">
    <property type="entry name" value="HTH-TYPE TRANSCRIPTIONAL REGULATOR RV0890C-RELATED"/>
    <property type="match status" value="1"/>
</dbReference>
<feature type="compositionally biased region" description="Basic and acidic residues" evidence="5">
    <location>
        <begin position="453"/>
        <end position="473"/>
    </location>
</feature>
<keyword evidence="8" id="KW-1185">Reference proteome</keyword>
<dbReference type="InterPro" id="IPR058852">
    <property type="entry name" value="HTH_77"/>
</dbReference>
<feature type="compositionally biased region" description="Gly residues" evidence="5">
    <location>
        <begin position="308"/>
        <end position="320"/>
    </location>
</feature>
<dbReference type="Gene3D" id="1.10.10.10">
    <property type="entry name" value="Winged helix-like DNA-binding domain superfamily/Winged helix DNA-binding domain"/>
    <property type="match status" value="1"/>
</dbReference>
<evidence type="ECO:0000256" key="4">
    <source>
        <dbReference type="PROSITE-ProRule" id="PRU01091"/>
    </source>
</evidence>
<evidence type="ECO:0000259" key="6">
    <source>
        <dbReference type="PROSITE" id="PS51755"/>
    </source>
</evidence>
<reference evidence="7 8" key="1">
    <citation type="journal article" date="2019" name="Int. J. Syst. Evol. Microbiol.">
        <title>The Global Catalogue of Microorganisms (GCM) 10K type strain sequencing project: providing services to taxonomists for standard genome sequencing and annotation.</title>
        <authorList>
            <consortium name="The Broad Institute Genomics Platform"/>
            <consortium name="The Broad Institute Genome Sequencing Center for Infectious Disease"/>
            <person name="Wu L."/>
            <person name="Ma J."/>
        </authorList>
    </citation>
    <scope>NUCLEOTIDE SEQUENCE [LARGE SCALE GENOMIC DNA]</scope>
    <source>
        <strain evidence="7 8">JCM 4395</strain>
    </source>
</reference>
<dbReference type="EMBL" id="BAAASG010000028">
    <property type="protein sequence ID" value="GAA2520379.1"/>
    <property type="molecule type" value="Genomic_DNA"/>
</dbReference>
<dbReference type="Gene3D" id="1.25.40.10">
    <property type="entry name" value="Tetratricopeptide repeat domain"/>
    <property type="match status" value="2"/>
</dbReference>
<dbReference type="Pfam" id="PF03704">
    <property type="entry name" value="BTAD"/>
    <property type="match status" value="1"/>
</dbReference>
<evidence type="ECO:0000256" key="1">
    <source>
        <dbReference type="ARBA" id="ARBA00005820"/>
    </source>
</evidence>
<accession>A0ABN3NJ92</accession>
<dbReference type="Pfam" id="PF25872">
    <property type="entry name" value="HTH_77"/>
    <property type="match status" value="1"/>
</dbReference>
<dbReference type="CDD" id="cd15831">
    <property type="entry name" value="BTAD"/>
    <property type="match status" value="1"/>
</dbReference>
<feature type="compositionally biased region" description="Gly residues" evidence="5">
    <location>
        <begin position="333"/>
        <end position="344"/>
    </location>
</feature>